<protein>
    <submittedName>
        <fullName evidence="2">Uncharacterized protein</fullName>
    </submittedName>
</protein>
<keyword evidence="1" id="KW-0812">Transmembrane</keyword>
<evidence type="ECO:0000313" key="2">
    <source>
        <dbReference type="EMBL" id="MEY8538164.1"/>
    </source>
</evidence>
<keyword evidence="1" id="KW-1133">Transmembrane helix</keyword>
<gene>
    <name evidence="2" type="ORF">AALM99_06885</name>
</gene>
<proteinExistence type="predicted"/>
<dbReference type="RefSeq" id="WP_369918368.1">
    <property type="nucleotide sequence ID" value="NZ_JBCLSQ010000015.1"/>
</dbReference>
<reference evidence="2 3" key="1">
    <citation type="submission" date="2024-03" db="EMBL/GenBank/DDBJ databases">
        <title>Mouse gut bacterial collection (mGBC) of GemPharmatech.</title>
        <authorList>
            <person name="He Y."/>
            <person name="Dong L."/>
            <person name="Wu D."/>
            <person name="Gao X."/>
            <person name="Lin Z."/>
        </authorList>
    </citation>
    <scope>NUCLEOTIDE SEQUENCE [LARGE SCALE GENOMIC DNA]</scope>
    <source>
        <strain evidence="2 3">20-218</strain>
    </source>
</reference>
<evidence type="ECO:0000313" key="3">
    <source>
        <dbReference type="Proteomes" id="UP001565242"/>
    </source>
</evidence>
<name>A0ABV4DAU4_9LACT</name>
<feature type="transmembrane region" description="Helical" evidence="1">
    <location>
        <begin position="26"/>
        <end position="49"/>
    </location>
</feature>
<keyword evidence="3" id="KW-1185">Reference proteome</keyword>
<organism evidence="2 3">
    <name type="scientific">Lactococcus muris</name>
    <dbReference type="NCBI Taxonomy" id="2941330"/>
    <lineage>
        <taxon>Bacteria</taxon>
        <taxon>Bacillati</taxon>
        <taxon>Bacillota</taxon>
        <taxon>Bacilli</taxon>
        <taxon>Lactobacillales</taxon>
        <taxon>Streptococcaceae</taxon>
        <taxon>Lactococcus</taxon>
    </lineage>
</organism>
<dbReference type="Proteomes" id="UP001565242">
    <property type="component" value="Unassembled WGS sequence"/>
</dbReference>
<keyword evidence="1" id="KW-0472">Membrane</keyword>
<sequence length="210" mass="23976">MREKNRKFDVFDDLLKIIIVKGLKGIGFLVGGSLLLIFLSVAVYAAGVWHPISLADYVYNYDHMTLKFFLFLTSGFSIVLIIGVLLASITLLLSLKAWKGLTVLCLSVGLFIFLFLVPVPQTKNMYAVEVSIKQEYLEKYKELSAVPPCRTEFYLTYEEAKKEVEEDYPYPIEILVLKKITEKQEVKAPIIHIQLPKKPETMLSENFNNS</sequence>
<comment type="caution">
    <text evidence="2">The sequence shown here is derived from an EMBL/GenBank/DDBJ whole genome shotgun (WGS) entry which is preliminary data.</text>
</comment>
<dbReference type="EMBL" id="JBCLSQ010000015">
    <property type="protein sequence ID" value="MEY8538164.1"/>
    <property type="molecule type" value="Genomic_DNA"/>
</dbReference>
<feature type="transmembrane region" description="Helical" evidence="1">
    <location>
        <begin position="69"/>
        <end position="93"/>
    </location>
</feature>
<feature type="transmembrane region" description="Helical" evidence="1">
    <location>
        <begin position="100"/>
        <end position="119"/>
    </location>
</feature>
<accession>A0ABV4DAU4</accession>
<evidence type="ECO:0000256" key="1">
    <source>
        <dbReference type="SAM" id="Phobius"/>
    </source>
</evidence>